<evidence type="ECO:0000313" key="2">
    <source>
        <dbReference type="EMBL" id="MBB6481200.1"/>
    </source>
</evidence>
<dbReference type="InterPro" id="IPR014922">
    <property type="entry name" value="YdhG-like"/>
</dbReference>
<dbReference type="InterPro" id="IPR016786">
    <property type="entry name" value="YdeI_bac"/>
</dbReference>
<protein>
    <submittedName>
        <fullName evidence="2">Uncharacterized protein YdeI (YjbR/CyaY-like superfamily)</fullName>
    </submittedName>
</protein>
<sequence length="210" mass="24359">MEIKIPEVDAYLSDGCGRCKYYNTPQCKVHRWNGELKALREIVLDCGLKEELKWSQPCYTYQNKNILIVSAFKEYCALNFFKGALLNDHHKILTQPTKNSRESRQVRFVSAARIAELKPILKEYILEAVEIEKSGKQIPKSKPEDFPYPEELLEKFNEDYAFRDAFEALTPGRQKSYLLHFASAKQAATRISRIEKCIPKIFDGLGFNER</sequence>
<evidence type="ECO:0000259" key="1">
    <source>
        <dbReference type="Pfam" id="PF08818"/>
    </source>
</evidence>
<gene>
    <name evidence="2" type="ORF">HNR50_002873</name>
</gene>
<accession>A0A841RDX3</accession>
<organism evidence="2 3">
    <name type="scientific">Spirochaeta isovalerica</name>
    <dbReference type="NCBI Taxonomy" id="150"/>
    <lineage>
        <taxon>Bacteria</taxon>
        <taxon>Pseudomonadati</taxon>
        <taxon>Spirochaetota</taxon>
        <taxon>Spirochaetia</taxon>
        <taxon>Spirochaetales</taxon>
        <taxon>Spirochaetaceae</taxon>
        <taxon>Spirochaeta</taxon>
    </lineage>
</organism>
<evidence type="ECO:0000313" key="3">
    <source>
        <dbReference type="Proteomes" id="UP000587760"/>
    </source>
</evidence>
<dbReference type="PIRSF" id="PIRSF021308">
    <property type="entry name" value="UCP021308"/>
    <property type="match status" value="1"/>
</dbReference>
<comment type="caution">
    <text evidence="2">The sequence shown here is derived from an EMBL/GenBank/DDBJ whole genome shotgun (WGS) entry which is preliminary data.</text>
</comment>
<proteinExistence type="predicted"/>
<keyword evidence="3" id="KW-1185">Reference proteome</keyword>
<dbReference type="AlphaFoldDB" id="A0A841RDX3"/>
<name>A0A841RDX3_9SPIO</name>
<dbReference type="EMBL" id="JACHGJ010000005">
    <property type="protein sequence ID" value="MBB6481200.1"/>
    <property type="molecule type" value="Genomic_DNA"/>
</dbReference>
<dbReference type="RefSeq" id="WP_184747441.1">
    <property type="nucleotide sequence ID" value="NZ_JACHGJ010000005.1"/>
</dbReference>
<dbReference type="Proteomes" id="UP000587760">
    <property type="component" value="Unassembled WGS sequence"/>
</dbReference>
<dbReference type="Gene3D" id="3.90.1150.200">
    <property type="match status" value="1"/>
</dbReference>
<dbReference type="Pfam" id="PF13376">
    <property type="entry name" value="OmdA"/>
    <property type="match status" value="1"/>
</dbReference>
<reference evidence="2 3" key="1">
    <citation type="submission" date="2020-08" db="EMBL/GenBank/DDBJ databases">
        <title>Genomic Encyclopedia of Type Strains, Phase IV (KMG-IV): sequencing the most valuable type-strain genomes for metagenomic binning, comparative biology and taxonomic classification.</title>
        <authorList>
            <person name="Goeker M."/>
        </authorList>
    </citation>
    <scope>NUCLEOTIDE SEQUENCE [LARGE SCALE GENOMIC DNA]</scope>
    <source>
        <strain evidence="2 3">DSM 2461</strain>
    </source>
</reference>
<dbReference type="Pfam" id="PF08818">
    <property type="entry name" value="DUF1801"/>
    <property type="match status" value="1"/>
</dbReference>
<dbReference type="SUPFAM" id="SSF159888">
    <property type="entry name" value="YdhG-like"/>
    <property type="match status" value="1"/>
</dbReference>
<feature type="domain" description="YdhG-like" evidence="1">
    <location>
        <begin position="32"/>
        <end position="129"/>
    </location>
</feature>